<dbReference type="GO" id="GO:0003964">
    <property type="term" value="F:RNA-directed DNA polymerase activity"/>
    <property type="evidence" value="ECO:0007669"/>
    <property type="project" value="UniProtKB-KW"/>
</dbReference>
<evidence type="ECO:0000259" key="7">
    <source>
        <dbReference type="PROSITE" id="PS50994"/>
    </source>
</evidence>
<dbReference type="AlphaFoldDB" id="A0A7K8GPX5"/>
<dbReference type="GO" id="GO:0035613">
    <property type="term" value="F:RNA stem-loop binding"/>
    <property type="evidence" value="ECO:0007669"/>
    <property type="project" value="TreeGrafter"/>
</dbReference>
<dbReference type="Gene3D" id="3.30.420.10">
    <property type="entry name" value="Ribonuclease H-like superfamily/Ribonuclease H"/>
    <property type="match status" value="1"/>
</dbReference>
<dbReference type="Proteomes" id="UP000526602">
    <property type="component" value="Unassembled WGS sequence"/>
</dbReference>
<evidence type="ECO:0000313" key="9">
    <source>
        <dbReference type="Proteomes" id="UP000526602"/>
    </source>
</evidence>
<evidence type="ECO:0000313" key="8">
    <source>
        <dbReference type="EMBL" id="NXC06442.1"/>
    </source>
</evidence>
<evidence type="ECO:0000256" key="3">
    <source>
        <dbReference type="ARBA" id="ARBA00022722"/>
    </source>
</evidence>
<evidence type="ECO:0000256" key="2">
    <source>
        <dbReference type="ARBA" id="ARBA00022695"/>
    </source>
</evidence>
<sequence>VAKHLVQAFAVLGMPKEIKRDNGPASTSTQLANFCQQWAILHTTGIQHSPTSQGIVERAHRD</sequence>
<reference evidence="8 9" key="1">
    <citation type="submission" date="2019-09" db="EMBL/GenBank/DDBJ databases">
        <title>Bird 10,000 Genomes (B10K) Project - Family phase.</title>
        <authorList>
            <person name="Zhang G."/>
        </authorList>
    </citation>
    <scope>NUCLEOTIDE SEQUENCE [LARGE SCALE GENOMIC DNA]</scope>
    <source>
        <strain evidence="8">B10K-DU-029-32</strain>
        <tissue evidence="8">Liver or heart</tissue>
    </source>
</reference>
<keyword evidence="5" id="KW-0378">Hydrolase</keyword>
<protein>
    <submittedName>
        <fullName evidence="8">POK18 protein</fullName>
    </submittedName>
</protein>
<dbReference type="EMBL" id="VZTJ01004100">
    <property type="protein sequence ID" value="NXC06442.1"/>
    <property type="molecule type" value="Genomic_DNA"/>
</dbReference>
<dbReference type="InterPro" id="IPR012337">
    <property type="entry name" value="RNaseH-like_sf"/>
</dbReference>
<keyword evidence="9" id="KW-1185">Reference proteome</keyword>
<keyword evidence="3" id="KW-0540">Nuclease</keyword>
<name>A0A7K8GPX5_ORTSP</name>
<dbReference type="InterPro" id="IPR036397">
    <property type="entry name" value="RNaseH_sf"/>
</dbReference>
<feature type="non-terminal residue" evidence="8">
    <location>
        <position position="1"/>
    </location>
</feature>
<proteinExistence type="predicted"/>
<dbReference type="InterPro" id="IPR001584">
    <property type="entry name" value="Integrase_cat-core"/>
</dbReference>
<feature type="non-terminal residue" evidence="8">
    <location>
        <position position="62"/>
    </location>
</feature>
<keyword evidence="1" id="KW-0808">Transferase</keyword>
<dbReference type="PROSITE" id="PS50994">
    <property type="entry name" value="INTEGRASE"/>
    <property type="match status" value="1"/>
</dbReference>
<keyword evidence="6" id="KW-0695">RNA-directed DNA polymerase</keyword>
<comment type="caution">
    <text evidence="8">The sequence shown here is derived from an EMBL/GenBank/DDBJ whole genome shotgun (WGS) entry which is preliminary data.</text>
</comment>
<accession>A0A7K8GPX5</accession>
<evidence type="ECO:0000256" key="6">
    <source>
        <dbReference type="ARBA" id="ARBA00022918"/>
    </source>
</evidence>
<keyword evidence="4" id="KW-0255">Endonuclease</keyword>
<dbReference type="PANTHER" id="PTHR41694">
    <property type="entry name" value="ENDOGENOUS RETROVIRUS GROUP K MEMBER POL PROTEIN"/>
    <property type="match status" value="1"/>
</dbReference>
<dbReference type="GO" id="GO:0016787">
    <property type="term" value="F:hydrolase activity"/>
    <property type="evidence" value="ECO:0007669"/>
    <property type="project" value="UniProtKB-KW"/>
</dbReference>
<dbReference type="GO" id="GO:0004519">
    <property type="term" value="F:endonuclease activity"/>
    <property type="evidence" value="ECO:0007669"/>
    <property type="project" value="UniProtKB-KW"/>
</dbReference>
<gene>
    <name evidence="8" type="primary">Ervk18_3</name>
    <name evidence="8" type="ORF">ORTSPA_R15914</name>
</gene>
<dbReference type="SUPFAM" id="SSF53098">
    <property type="entry name" value="Ribonuclease H-like"/>
    <property type="match status" value="1"/>
</dbReference>
<evidence type="ECO:0000256" key="1">
    <source>
        <dbReference type="ARBA" id="ARBA00022679"/>
    </source>
</evidence>
<dbReference type="PANTHER" id="PTHR41694:SF3">
    <property type="entry name" value="RNA-DIRECTED DNA POLYMERASE-RELATED"/>
    <property type="match status" value="1"/>
</dbReference>
<feature type="domain" description="Integrase catalytic" evidence="7">
    <location>
        <begin position="1"/>
        <end position="62"/>
    </location>
</feature>
<keyword evidence="2" id="KW-0548">Nucleotidyltransferase</keyword>
<dbReference type="GO" id="GO:0015074">
    <property type="term" value="P:DNA integration"/>
    <property type="evidence" value="ECO:0007669"/>
    <property type="project" value="InterPro"/>
</dbReference>
<evidence type="ECO:0000256" key="5">
    <source>
        <dbReference type="ARBA" id="ARBA00022801"/>
    </source>
</evidence>
<organism evidence="8 9">
    <name type="scientific">Orthonyx spaldingii</name>
    <name type="common">Chowchilla</name>
    <dbReference type="NCBI Taxonomy" id="38397"/>
    <lineage>
        <taxon>Eukaryota</taxon>
        <taxon>Metazoa</taxon>
        <taxon>Chordata</taxon>
        <taxon>Craniata</taxon>
        <taxon>Vertebrata</taxon>
        <taxon>Euteleostomi</taxon>
        <taxon>Archelosauria</taxon>
        <taxon>Archosauria</taxon>
        <taxon>Dinosauria</taxon>
        <taxon>Saurischia</taxon>
        <taxon>Theropoda</taxon>
        <taxon>Coelurosauria</taxon>
        <taxon>Aves</taxon>
        <taxon>Neognathae</taxon>
        <taxon>Neoaves</taxon>
        <taxon>Telluraves</taxon>
        <taxon>Australaves</taxon>
        <taxon>Passeriformes</taxon>
        <taxon>Corvoidea</taxon>
        <taxon>Orthonychidae</taxon>
        <taxon>Orthonyx</taxon>
    </lineage>
</organism>
<evidence type="ECO:0000256" key="4">
    <source>
        <dbReference type="ARBA" id="ARBA00022759"/>
    </source>
</evidence>